<evidence type="ECO:0000313" key="2">
    <source>
        <dbReference type="EMBL" id="CAD8157686.1"/>
    </source>
</evidence>
<accession>A0A8S1U4Y4</accession>
<sequence length="661" mass="78029">MQQGNQKSCCQKLRELFGRPQNPEPIVQQKQSQQQTYKPKIENEWPKIEEQFINKILSDERRKIFTELFKKNNIVTIDQMMLVFQNSQKSFLGRRCQPAEFLILQKIYENYTTVSKVLNWNYKSAELLSNEDGLILQQNPGKRIKNILLVGITGQGKTTLINSFYNFIKNIKFEDETRYLVINDDRLNQTGKSVTRNVDQYKIQIDDDLVFNFIDTPGLGDTEGFQRDQAIIDQISEQLKKMHDNMERIHQVIIVSQLSTNYIVDGSHTLQQLALLNVLKLFGLDMAQHFIHALTFSDFTSIHRNNFENQQSIFFVLSQRDNLMQTYNISKNTVTLSSPTNNGGTLLLSDVQINELSKEYCQFQNSVFFSKKCDMISNIQYKRNQENYIKFIDKITSDEGFALDQTIQVIKERNRLREKIEQLGEELQLRMKIDKIIQTNINKIQNYDQIVKENKQFYYVIFETNILEKGCPNQIFMTNCNTCKKTCHKNCSVSNANLRNCNVMIQKNSKIYICESCSHSVEEHLNQNFQYIYEVVEVQKEYSEMRAEYDRALTQAQILNDLLQKEQQKEQENDMRIQLILDDLRQCFNILFSSALYKLDLKEKSLKDFLYRYYKSYEKQLEKYFNQTVDILATRVLLQNLPLNQQTTNFRLKTQQFQLIQ</sequence>
<gene>
    <name evidence="2" type="ORF">POCTA_138.1.T0340097</name>
</gene>
<evidence type="ECO:0000256" key="1">
    <source>
        <dbReference type="SAM" id="Coils"/>
    </source>
</evidence>
<keyword evidence="3" id="KW-1185">Reference proteome</keyword>
<feature type="coiled-coil region" evidence="1">
    <location>
        <begin position="535"/>
        <end position="573"/>
    </location>
</feature>
<evidence type="ECO:0008006" key="4">
    <source>
        <dbReference type="Google" id="ProtNLM"/>
    </source>
</evidence>
<dbReference type="PANTHER" id="PTHR32046:SF11">
    <property type="entry name" value="IMMUNE-ASSOCIATED NUCLEOTIDE-BINDING PROTEIN 10-LIKE"/>
    <property type="match status" value="1"/>
</dbReference>
<organism evidence="2 3">
    <name type="scientific">Paramecium octaurelia</name>
    <dbReference type="NCBI Taxonomy" id="43137"/>
    <lineage>
        <taxon>Eukaryota</taxon>
        <taxon>Sar</taxon>
        <taxon>Alveolata</taxon>
        <taxon>Ciliophora</taxon>
        <taxon>Intramacronucleata</taxon>
        <taxon>Oligohymenophorea</taxon>
        <taxon>Peniculida</taxon>
        <taxon>Parameciidae</taxon>
        <taxon>Paramecium</taxon>
    </lineage>
</organism>
<dbReference type="AlphaFoldDB" id="A0A8S1U4Y4"/>
<dbReference type="CDD" id="cd00882">
    <property type="entry name" value="Ras_like_GTPase"/>
    <property type="match status" value="1"/>
</dbReference>
<reference evidence="2" key="1">
    <citation type="submission" date="2021-01" db="EMBL/GenBank/DDBJ databases">
        <authorList>
            <consortium name="Genoscope - CEA"/>
            <person name="William W."/>
        </authorList>
    </citation>
    <scope>NUCLEOTIDE SEQUENCE</scope>
</reference>
<dbReference type="EMBL" id="CAJJDP010000034">
    <property type="protein sequence ID" value="CAD8157686.1"/>
    <property type="molecule type" value="Genomic_DNA"/>
</dbReference>
<name>A0A8S1U4Y4_PAROT</name>
<keyword evidence="1" id="KW-0175">Coiled coil</keyword>
<dbReference type="OMA" id="TNCKQCH"/>
<protein>
    <recommendedName>
        <fullName evidence="4">G domain-containing protein</fullName>
    </recommendedName>
</protein>
<comment type="caution">
    <text evidence="2">The sequence shown here is derived from an EMBL/GenBank/DDBJ whole genome shotgun (WGS) entry which is preliminary data.</text>
</comment>
<evidence type="ECO:0000313" key="3">
    <source>
        <dbReference type="Proteomes" id="UP000683925"/>
    </source>
</evidence>
<proteinExistence type="predicted"/>
<dbReference type="PANTHER" id="PTHR32046">
    <property type="entry name" value="G DOMAIN-CONTAINING PROTEIN"/>
    <property type="match status" value="1"/>
</dbReference>
<dbReference type="Proteomes" id="UP000683925">
    <property type="component" value="Unassembled WGS sequence"/>
</dbReference>
<dbReference type="OrthoDB" id="302956at2759"/>